<accession>A0A017S5F4</accession>
<keyword evidence="1" id="KW-1133">Transmembrane helix</keyword>
<dbReference type="EMBL" id="KK088445">
    <property type="protein sequence ID" value="EYE91400.1"/>
    <property type="molecule type" value="Genomic_DNA"/>
</dbReference>
<feature type="transmembrane region" description="Helical" evidence="1">
    <location>
        <begin position="6"/>
        <end position="30"/>
    </location>
</feature>
<evidence type="ECO:0000256" key="1">
    <source>
        <dbReference type="SAM" id="Phobius"/>
    </source>
</evidence>
<evidence type="ECO:0000313" key="3">
    <source>
        <dbReference type="Proteomes" id="UP000019804"/>
    </source>
</evidence>
<dbReference type="Proteomes" id="UP000019804">
    <property type="component" value="Unassembled WGS sequence"/>
</dbReference>
<dbReference type="AlphaFoldDB" id="A0A017S5F4"/>
<gene>
    <name evidence="2" type="ORF">EURHEDRAFT_508652</name>
</gene>
<dbReference type="RefSeq" id="XP_040635090.1">
    <property type="nucleotide sequence ID" value="XM_040785897.1"/>
</dbReference>
<dbReference type="GeneID" id="63701021"/>
<dbReference type="HOGENOM" id="CLU_3013823_0_0_1"/>
<keyword evidence="1" id="KW-0472">Membrane</keyword>
<organism evidence="2 3">
    <name type="scientific">Aspergillus ruber (strain CBS 135680)</name>
    <dbReference type="NCBI Taxonomy" id="1388766"/>
    <lineage>
        <taxon>Eukaryota</taxon>
        <taxon>Fungi</taxon>
        <taxon>Dikarya</taxon>
        <taxon>Ascomycota</taxon>
        <taxon>Pezizomycotina</taxon>
        <taxon>Eurotiomycetes</taxon>
        <taxon>Eurotiomycetidae</taxon>
        <taxon>Eurotiales</taxon>
        <taxon>Aspergillaceae</taxon>
        <taxon>Aspergillus</taxon>
        <taxon>Aspergillus subgen. Aspergillus</taxon>
    </lineage>
</organism>
<keyword evidence="3" id="KW-1185">Reference proteome</keyword>
<proteinExistence type="predicted"/>
<keyword evidence="1" id="KW-0812">Transmembrane</keyword>
<sequence>MYTFSSFFIPSLISFIVYRVYSIHTMFLLYRFLYSLFPRYNSGSVMMVELDLSPLP</sequence>
<name>A0A017S5F4_ASPRC</name>
<evidence type="ECO:0000313" key="2">
    <source>
        <dbReference type="EMBL" id="EYE91400.1"/>
    </source>
</evidence>
<reference evidence="3" key="1">
    <citation type="journal article" date="2014" name="Nat. Commun.">
        <title>Genomic adaptations of the halophilic Dead Sea filamentous fungus Eurotium rubrum.</title>
        <authorList>
            <person name="Kis-Papo T."/>
            <person name="Weig A.R."/>
            <person name="Riley R."/>
            <person name="Persoh D."/>
            <person name="Salamov A."/>
            <person name="Sun H."/>
            <person name="Lipzen A."/>
            <person name="Wasser S.P."/>
            <person name="Rambold G."/>
            <person name="Grigoriev I.V."/>
            <person name="Nevo E."/>
        </authorList>
    </citation>
    <scope>NUCLEOTIDE SEQUENCE [LARGE SCALE GENOMIC DNA]</scope>
    <source>
        <strain evidence="3">CBS 135680</strain>
    </source>
</reference>
<protein>
    <submittedName>
        <fullName evidence="2">Uncharacterized protein</fullName>
    </submittedName>
</protein>